<name>A0A1Z2KZQ5_9ACTN</name>
<protein>
    <submittedName>
        <fullName evidence="1">Uncharacterized protein</fullName>
    </submittedName>
</protein>
<gene>
    <name evidence="1" type="ORF">SMD11_1882</name>
</gene>
<dbReference type="KEGG" id="salj:SMD11_1882"/>
<evidence type="ECO:0000313" key="1">
    <source>
        <dbReference type="EMBL" id="ARZ67539.1"/>
    </source>
</evidence>
<proteinExistence type="predicted"/>
<reference evidence="1 2" key="1">
    <citation type="submission" date="2017-06" db="EMBL/GenBank/DDBJ databases">
        <title>Streptomyces albireticuli Genome sequencing and assembly.</title>
        <authorList>
            <person name="Wang Y."/>
            <person name="Du B."/>
            <person name="Ding Y."/>
            <person name="Liu H."/>
            <person name="Hou Q."/>
            <person name="Liu K."/>
            <person name="Yao L."/>
            <person name="Wang C."/>
        </authorList>
    </citation>
    <scope>NUCLEOTIDE SEQUENCE [LARGE SCALE GENOMIC DNA]</scope>
    <source>
        <strain evidence="1 2">MDJK11</strain>
    </source>
</reference>
<dbReference type="Proteomes" id="UP000195755">
    <property type="component" value="Chromosome"/>
</dbReference>
<organism evidence="1 2">
    <name type="scientific">Streptomyces albireticuli</name>
    <dbReference type="NCBI Taxonomy" id="1940"/>
    <lineage>
        <taxon>Bacteria</taxon>
        <taxon>Bacillati</taxon>
        <taxon>Actinomycetota</taxon>
        <taxon>Actinomycetes</taxon>
        <taxon>Kitasatosporales</taxon>
        <taxon>Streptomycetaceae</taxon>
        <taxon>Streptomyces</taxon>
    </lineage>
</organism>
<accession>A0A1Z2KZQ5</accession>
<evidence type="ECO:0000313" key="2">
    <source>
        <dbReference type="Proteomes" id="UP000195755"/>
    </source>
</evidence>
<dbReference type="AlphaFoldDB" id="A0A1Z2KZQ5"/>
<dbReference type="EMBL" id="CP021744">
    <property type="protein sequence ID" value="ARZ67539.1"/>
    <property type="molecule type" value="Genomic_DNA"/>
</dbReference>
<sequence length="27" mass="2673">MSGFGMADFVVASPSPASFMPAPAAKT</sequence>